<organism evidence="1 2">
    <name type="scientific">Vibrio cholerae</name>
    <dbReference type="NCBI Taxonomy" id="666"/>
    <lineage>
        <taxon>Bacteria</taxon>
        <taxon>Pseudomonadati</taxon>
        <taxon>Pseudomonadota</taxon>
        <taxon>Gammaproteobacteria</taxon>
        <taxon>Vibrionales</taxon>
        <taxon>Vibrionaceae</taxon>
        <taxon>Vibrio</taxon>
    </lineage>
</organism>
<proteinExistence type="predicted"/>
<accession>A0A655VQ76</accession>
<reference evidence="1 2" key="1">
    <citation type="submission" date="2015-07" db="EMBL/GenBank/DDBJ databases">
        <authorList>
            <consortium name="Pathogen Informatics"/>
        </authorList>
    </citation>
    <scope>NUCLEOTIDE SEQUENCE [LARGE SCALE GENOMIC DNA]</scope>
    <source>
        <strain evidence="1 2">A51</strain>
    </source>
</reference>
<dbReference type="AlphaFoldDB" id="A0A655VQ76"/>
<dbReference type="Proteomes" id="UP000044806">
    <property type="component" value="Unassembled WGS sequence"/>
</dbReference>
<name>A0A655VQ76_VIBCL</name>
<evidence type="ECO:0000313" key="2">
    <source>
        <dbReference type="Proteomes" id="UP000044806"/>
    </source>
</evidence>
<dbReference type="EMBL" id="CWOW01000004">
    <property type="protein sequence ID" value="CSA25202.1"/>
    <property type="molecule type" value="Genomic_DNA"/>
</dbReference>
<evidence type="ECO:0000313" key="1">
    <source>
        <dbReference type="EMBL" id="CSA25202.1"/>
    </source>
</evidence>
<gene>
    <name evidence="1" type="ORF">ERS013165_01133</name>
</gene>
<protein>
    <submittedName>
        <fullName evidence="1">Uncharacterized protein</fullName>
    </submittedName>
</protein>
<sequence length="86" mass="9530">MLSRQRGKAGYQSAQIIANPAKWMAEIHNSDHVDSVLNQMCASDSSTHNTEIVRVTQPKRVRVGTSNFSSSCSTELLIALLQQRDN</sequence>